<evidence type="ECO:0000313" key="4">
    <source>
        <dbReference type="EMBL" id="SOQ46070.1"/>
    </source>
</evidence>
<proteinExistence type="inferred from homology"/>
<dbReference type="Pfam" id="PF00180">
    <property type="entry name" value="Iso_dh"/>
    <property type="match status" value="2"/>
</dbReference>
<keyword evidence="2" id="KW-0816">Tricarboxylic acid cycle</keyword>
<comment type="similarity">
    <text evidence="1">Belongs to the isocitrate and isopropylmalate dehydrogenases family.</text>
</comment>
<protein>
    <submittedName>
        <fullName evidence="4">SFRICE_034590</fullName>
    </submittedName>
</protein>
<dbReference type="PANTHER" id="PTHR11835:SF60">
    <property type="entry name" value="ISOCITRATE DEHYDROGENASE [NAD] SUBUNIT, MITOCHONDRIAL"/>
    <property type="match status" value="1"/>
</dbReference>
<organism evidence="4">
    <name type="scientific">Spodoptera frugiperda</name>
    <name type="common">Fall armyworm</name>
    <dbReference type="NCBI Taxonomy" id="7108"/>
    <lineage>
        <taxon>Eukaryota</taxon>
        <taxon>Metazoa</taxon>
        <taxon>Ecdysozoa</taxon>
        <taxon>Arthropoda</taxon>
        <taxon>Hexapoda</taxon>
        <taxon>Insecta</taxon>
        <taxon>Pterygota</taxon>
        <taxon>Neoptera</taxon>
        <taxon>Endopterygota</taxon>
        <taxon>Lepidoptera</taxon>
        <taxon>Glossata</taxon>
        <taxon>Ditrysia</taxon>
        <taxon>Noctuoidea</taxon>
        <taxon>Noctuidae</taxon>
        <taxon>Amphipyrinae</taxon>
        <taxon>Spodoptera</taxon>
    </lineage>
</organism>
<evidence type="ECO:0000256" key="2">
    <source>
        <dbReference type="ARBA" id="ARBA00022532"/>
    </source>
</evidence>
<dbReference type="OrthoDB" id="10261637at2759"/>
<evidence type="ECO:0000256" key="1">
    <source>
        <dbReference type="ARBA" id="ARBA00007769"/>
    </source>
</evidence>
<evidence type="ECO:0000259" key="3">
    <source>
        <dbReference type="SMART" id="SM01329"/>
    </source>
</evidence>
<dbReference type="InterPro" id="IPR024084">
    <property type="entry name" value="IsoPropMal-DH-like_dom"/>
</dbReference>
<dbReference type="GO" id="GO:0006099">
    <property type="term" value="P:tricarboxylic acid cycle"/>
    <property type="evidence" value="ECO:0007669"/>
    <property type="project" value="UniProtKB-KW"/>
</dbReference>
<dbReference type="AlphaFoldDB" id="A0A2H1VYZ7"/>
<dbReference type="SUPFAM" id="SSF53659">
    <property type="entry name" value="Isocitrate/Isopropylmalate dehydrogenase-like"/>
    <property type="match status" value="2"/>
</dbReference>
<dbReference type="SMART" id="SM01329">
    <property type="entry name" value="Iso_dh"/>
    <property type="match status" value="1"/>
</dbReference>
<dbReference type="PANTHER" id="PTHR11835">
    <property type="entry name" value="DECARBOXYLATING DEHYDROGENASES-ISOCITRATE, ISOPROPYLMALATE, TARTRATE"/>
    <property type="match status" value="1"/>
</dbReference>
<dbReference type="GO" id="GO:0006102">
    <property type="term" value="P:isocitrate metabolic process"/>
    <property type="evidence" value="ECO:0007669"/>
    <property type="project" value="TreeGrafter"/>
</dbReference>
<sequence>MKLSDGLFLETSRRLAKEYPDIEHNDMIIDNCCMQLVSKPHQFDVMLMTNLYGSIVSNVVCGILGGAGLHSGRNYGDHYAVFEPGTRNTAIAAAHGHLKHQRRYKCVAGFLGVRNLRVVVRESGMGKIGKGGIRPPVTSLTQRNTTQALFHVGTAIAGKNIANPIAMINASVDMLEHLGHHFHADLIKAAVAKTINEDHIMTPDLGGTASSTDVVKAIIDNIDMCIKNKVSFH</sequence>
<name>A0A2H1VYZ7_SPOFR</name>
<feature type="domain" description="Isopropylmalate dehydrogenase-like" evidence="3">
    <location>
        <begin position="1"/>
        <end position="218"/>
    </location>
</feature>
<dbReference type="Gene3D" id="3.40.718.10">
    <property type="entry name" value="Isopropylmalate Dehydrogenase"/>
    <property type="match status" value="2"/>
</dbReference>
<accession>A0A2H1VYZ7</accession>
<dbReference type="GO" id="GO:0005739">
    <property type="term" value="C:mitochondrion"/>
    <property type="evidence" value="ECO:0007669"/>
    <property type="project" value="TreeGrafter"/>
</dbReference>
<reference evidence="4" key="1">
    <citation type="submission" date="2016-07" db="EMBL/GenBank/DDBJ databases">
        <authorList>
            <person name="Bretaudeau A."/>
        </authorList>
    </citation>
    <scope>NUCLEOTIDE SEQUENCE</scope>
    <source>
        <strain evidence="4">Rice</strain>
        <tissue evidence="4">Whole body</tissue>
    </source>
</reference>
<dbReference type="EMBL" id="ODYU01005332">
    <property type="protein sequence ID" value="SOQ46070.1"/>
    <property type="molecule type" value="Genomic_DNA"/>
</dbReference>
<gene>
    <name evidence="4" type="ORF">SFRICE_034590</name>
</gene>